<evidence type="ECO:0000256" key="2">
    <source>
        <dbReference type="ARBA" id="ARBA00022692"/>
    </source>
</evidence>
<comment type="subcellular location">
    <subcellularLocation>
        <location evidence="1">Membrane</location>
        <topology evidence="1">Single-pass membrane protein</topology>
    </subcellularLocation>
</comment>
<keyword evidence="7" id="KW-1185">Reference proteome</keyword>
<sequence>GIRKITELTATQNVITNELERNEELAIKNKNVETREAALALGLAGSAPLTGEIAKQLGIQDFQLDTEGTGNSTSVVASGNITDKLS</sequence>
<accession>A0A1W9YQW8</accession>
<proteinExistence type="predicted"/>
<keyword evidence="2" id="KW-0812">Transmembrane</keyword>
<dbReference type="PANTHER" id="PTHR36985:SF1">
    <property type="entry name" value="TRANSLOCATION AND ASSEMBLY MODULE SUBUNIT TAMB"/>
    <property type="match status" value="1"/>
</dbReference>
<comment type="caution">
    <text evidence="6">The sequence shown here is derived from an EMBL/GenBank/DDBJ whole genome shotgun (WGS) entry which is preliminary data.</text>
</comment>
<dbReference type="OrthoDB" id="9815577at2"/>
<name>A0A1W9YQW8_MYCAI</name>
<evidence type="ECO:0000256" key="4">
    <source>
        <dbReference type="ARBA" id="ARBA00023136"/>
    </source>
</evidence>
<dbReference type="Proteomes" id="UP000192707">
    <property type="component" value="Unassembled WGS sequence"/>
</dbReference>
<dbReference type="EMBL" id="MVHG01000334">
    <property type="protein sequence ID" value="ORA02446.1"/>
    <property type="molecule type" value="Genomic_DNA"/>
</dbReference>
<dbReference type="GO" id="GO:0009306">
    <property type="term" value="P:protein secretion"/>
    <property type="evidence" value="ECO:0007669"/>
    <property type="project" value="TreeGrafter"/>
</dbReference>
<evidence type="ECO:0000256" key="5">
    <source>
        <dbReference type="SAM" id="MobiDB-lite"/>
    </source>
</evidence>
<feature type="non-terminal residue" evidence="6">
    <location>
        <position position="1"/>
    </location>
</feature>
<evidence type="ECO:0000313" key="6">
    <source>
        <dbReference type="EMBL" id="ORA02446.1"/>
    </source>
</evidence>
<evidence type="ECO:0000256" key="3">
    <source>
        <dbReference type="ARBA" id="ARBA00022989"/>
    </source>
</evidence>
<dbReference type="GO" id="GO:0097347">
    <property type="term" value="C:TAM protein secretion complex"/>
    <property type="evidence" value="ECO:0007669"/>
    <property type="project" value="TreeGrafter"/>
</dbReference>
<dbReference type="AlphaFoldDB" id="A0A1W9YQW8"/>
<dbReference type="PANTHER" id="PTHR36985">
    <property type="entry name" value="TRANSLOCATION AND ASSEMBLY MODULE SUBUNIT TAMB"/>
    <property type="match status" value="1"/>
</dbReference>
<gene>
    <name evidence="6" type="ORF">BST14_28865</name>
</gene>
<reference evidence="6 7" key="1">
    <citation type="submission" date="2016-12" db="EMBL/GenBank/DDBJ databases">
        <title>The new phylogeny of genus Mycobacterium.</title>
        <authorList>
            <person name="Tortoli E."/>
            <person name="Trovato A."/>
            <person name="Cirillo D.M."/>
        </authorList>
    </citation>
    <scope>NUCLEOTIDE SEQUENCE [LARGE SCALE GENOMIC DNA]</scope>
    <source>
        <strain evidence="6 7">DSM 45069</strain>
    </source>
</reference>
<keyword evidence="4" id="KW-0472">Membrane</keyword>
<protein>
    <submittedName>
        <fullName evidence="6">Uncharacterized protein</fullName>
    </submittedName>
</protein>
<feature type="region of interest" description="Disordered" evidence="5">
    <location>
        <begin position="67"/>
        <end position="86"/>
    </location>
</feature>
<feature type="non-terminal residue" evidence="6">
    <location>
        <position position="86"/>
    </location>
</feature>
<evidence type="ECO:0000256" key="1">
    <source>
        <dbReference type="ARBA" id="ARBA00004167"/>
    </source>
</evidence>
<keyword evidence="3" id="KW-1133">Transmembrane helix</keyword>
<organism evidence="6 7">
    <name type="scientific">Mycobacterium arosiense ATCC BAA-1401 = DSM 45069</name>
    <dbReference type="NCBI Taxonomy" id="1265311"/>
    <lineage>
        <taxon>Bacteria</taxon>
        <taxon>Bacillati</taxon>
        <taxon>Actinomycetota</taxon>
        <taxon>Actinomycetes</taxon>
        <taxon>Mycobacteriales</taxon>
        <taxon>Mycobacteriaceae</taxon>
        <taxon>Mycobacterium</taxon>
        <taxon>Mycobacterium avium complex (MAC)</taxon>
    </lineage>
</organism>
<evidence type="ECO:0000313" key="7">
    <source>
        <dbReference type="Proteomes" id="UP000192707"/>
    </source>
</evidence>
<dbReference type="GO" id="GO:0005886">
    <property type="term" value="C:plasma membrane"/>
    <property type="evidence" value="ECO:0007669"/>
    <property type="project" value="TreeGrafter"/>
</dbReference>
<dbReference type="RefSeq" id="WP_142279723.1">
    <property type="nucleotide sequence ID" value="NZ_MVHG01000334.1"/>
</dbReference>